<keyword evidence="2" id="KW-1185">Reference proteome</keyword>
<dbReference type="EMBL" id="JABWDY010030404">
    <property type="protein sequence ID" value="KAF5185639.1"/>
    <property type="molecule type" value="Genomic_DNA"/>
</dbReference>
<organism evidence="1 2">
    <name type="scientific">Thalictrum thalictroides</name>
    <name type="common">Rue-anemone</name>
    <name type="synonym">Anemone thalictroides</name>
    <dbReference type="NCBI Taxonomy" id="46969"/>
    <lineage>
        <taxon>Eukaryota</taxon>
        <taxon>Viridiplantae</taxon>
        <taxon>Streptophyta</taxon>
        <taxon>Embryophyta</taxon>
        <taxon>Tracheophyta</taxon>
        <taxon>Spermatophyta</taxon>
        <taxon>Magnoliopsida</taxon>
        <taxon>Ranunculales</taxon>
        <taxon>Ranunculaceae</taxon>
        <taxon>Thalictroideae</taxon>
        <taxon>Thalictrum</taxon>
    </lineage>
</organism>
<evidence type="ECO:0000313" key="1">
    <source>
        <dbReference type="EMBL" id="KAF5185639.1"/>
    </source>
</evidence>
<comment type="caution">
    <text evidence="1">The sequence shown here is derived from an EMBL/GenBank/DDBJ whole genome shotgun (WGS) entry which is preliminary data.</text>
</comment>
<sequence length="90" mass="10051">MKEEIFAFAAAVYLNSIDFPKDKKVYVVGEDGILKELQLAGIQYLGGPIICFPGLLTRCLLNFIINICIHHFVILSPDYAQSDAILQFSD</sequence>
<proteinExistence type="predicted"/>
<dbReference type="InterPro" id="IPR023214">
    <property type="entry name" value="HAD_sf"/>
</dbReference>
<dbReference type="Gene3D" id="3.40.50.1000">
    <property type="entry name" value="HAD superfamily/HAD-like"/>
    <property type="match status" value="1"/>
</dbReference>
<name>A0A7J6VKI9_THATH</name>
<gene>
    <name evidence="1" type="ORF">FRX31_024766</name>
</gene>
<accession>A0A7J6VKI9</accession>
<reference evidence="1 2" key="1">
    <citation type="submission" date="2020-06" db="EMBL/GenBank/DDBJ databases">
        <title>Transcriptomic and genomic resources for Thalictrum thalictroides and T. hernandezii: Facilitating candidate gene discovery in an emerging model plant lineage.</title>
        <authorList>
            <person name="Arias T."/>
            <person name="Riano-Pachon D.M."/>
            <person name="Di Stilio V.S."/>
        </authorList>
    </citation>
    <scope>NUCLEOTIDE SEQUENCE [LARGE SCALE GENOMIC DNA]</scope>
    <source>
        <strain evidence="2">cv. WT478/WT964</strain>
        <tissue evidence="1">Leaves</tissue>
    </source>
</reference>
<dbReference type="Proteomes" id="UP000554482">
    <property type="component" value="Unassembled WGS sequence"/>
</dbReference>
<dbReference type="OrthoDB" id="413953at2759"/>
<dbReference type="AlphaFoldDB" id="A0A7J6VKI9"/>
<evidence type="ECO:0000313" key="2">
    <source>
        <dbReference type="Proteomes" id="UP000554482"/>
    </source>
</evidence>
<protein>
    <submittedName>
        <fullName evidence="1">2-phosphoglycolate phosphatase</fullName>
    </submittedName>
</protein>